<dbReference type="GO" id="GO:0003677">
    <property type="term" value="F:DNA binding"/>
    <property type="evidence" value="ECO:0007669"/>
    <property type="project" value="UniProtKB-KW"/>
</dbReference>
<dbReference type="PRINTS" id="PR00598">
    <property type="entry name" value="HTHMARR"/>
</dbReference>
<dbReference type="PROSITE" id="PS01117">
    <property type="entry name" value="HTH_MARR_1"/>
    <property type="match status" value="1"/>
</dbReference>
<evidence type="ECO:0000313" key="6">
    <source>
        <dbReference type="Proteomes" id="UP000222106"/>
    </source>
</evidence>
<name>A0A2A9ERW7_9MICO</name>
<evidence type="ECO:0000256" key="1">
    <source>
        <dbReference type="ARBA" id="ARBA00023015"/>
    </source>
</evidence>
<gene>
    <name evidence="5" type="ORF">ATJ97_3557</name>
</gene>
<dbReference type="Proteomes" id="UP000222106">
    <property type="component" value="Unassembled WGS sequence"/>
</dbReference>
<dbReference type="Gene3D" id="1.10.10.10">
    <property type="entry name" value="Winged helix-like DNA-binding domain superfamily/Winged helix DNA-binding domain"/>
    <property type="match status" value="1"/>
</dbReference>
<dbReference type="OrthoDB" id="3237509at2"/>
<evidence type="ECO:0000256" key="2">
    <source>
        <dbReference type="ARBA" id="ARBA00023125"/>
    </source>
</evidence>
<dbReference type="GO" id="GO:0003700">
    <property type="term" value="F:DNA-binding transcription factor activity"/>
    <property type="evidence" value="ECO:0007669"/>
    <property type="project" value="InterPro"/>
</dbReference>
<dbReference type="Pfam" id="PF12802">
    <property type="entry name" value="MarR_2"/>
    <property type="match status" value="1"/>
</dbReference>
<dbReference type="PANTHER" id="PTHR42756:SF1">
    <property type="entry name" value="TRANSCRIPTIONAL REPRESSOR OF EMRAB OPERON"/>
    <property type="match status" value="1"/>
</dbReference>
<evidence type="ECO:0000259" key="4">
    <source>
        <dbReference type="PROSITE" id="PS50995"/>
    </source>
</evidence>
<dbReference type="InterPro" id="IPR000835">
    <property type="entry name" value="HTH_MarR-typ"/>
</dbReference>
<dbReference type="AlphaFoldDB" id="A0A2A9ERW7"/>
<protein>
    <submittedName>
        <fullName evidence="5">DNA-binding MarR family transcriptional regulator</fullName>
    </submittedName>
</protein>
<dbReference type="InterPro" id="IPR036390">
    <property type="entry name" value="WH_DNA-bd_sf"/>
</dbReference>
<organism evidence="5 6">
    <name type="scientific">Georgenia soli</name>
    <dbReference type="NCBI Taxonomy" id="638953"/>
    <lineage>
        <taxon>Bacteria</taxon>
        <taxon>Bacillati</taxon>
        <taxon>Actinomycetota</taxon>
        <taxon>Actinomycetes</taxon>
        <taxon>Micrococcales</taxon>
        <taxon>Bogoriellaceae</taxon>
        <taxon>Georgenia</taxon>
    </lineage>
</organism>
<feature type="domain" description="HTH marR-type" evidence="4">
    <location>
        <begin position="23"/>
        <end position="158"/>
    </location>
</feature>
<keyword evidence="6" id="KW-1185">Reference proteome</keyword>
<dbReference type="PANTHER" id="PTHR42756">
    <property type="entry name" value="TRANSCRIPTIONAL REGULATOR, MARR"/>
    <property type="match status" value="1"/>
</dbReference>
<reference evidence="5 6" key="1">
    <citation type="submission" date="2017-10" db="EMBL/GenBank/DDBJ databases">
        <title>Sequencing the genomes of 1000 actinobacteria strains.</title>
        <authorList>
            <person name="Klenk H.-P."/>
        </authorList>
    </citation>
    <scope>NUCLEOTIDE SEQUENCE [LARGE SCALE GENOMIC DNA]</scope>
    <source>
        <strain evidence="5 6">DSM 21838</strain>
    </source>
</reference>
<accession>A0A2A9ERW7</accession>
<dbReference type="EMBL" id="PDJI01000004">
    <property type="protein sequence ID" value="PFG41012.1"/>
    <property type="molecule type" value="Genomic_DNA"/>
</dbReference>
<evidence type="ECO:0000313" key="5">
    <source>
        <dbReference type="EMBL" id="PFG41012.1"/>
    </source>
</evidence>
<evidence type="ECO:0000256" key="3">
    <source>
        <dbReference type="ARBA" id="ARBA00023163"/>
    </source>
</evidence>
<dbReference type="PROSITE" id="PS50995">
    <property type="entry name" value="HTH_MARR_2"/>
    <property type="match status" value="1"/>
</dbReference>
<dbReference type="InterPro" id="IPR036388">
    <property type="entry name" value="WH-like_DNA-bd_sf"/>
</dbReference>
<keyword evidence="3" id="KW-0804">Transcription</keyword>
<dbReference type="RefSeq" id="WP_098484831.1">
    <property type="nucleotide sequence ID" value="NZ_PDJI01000004.1"/>
</dbReference>
<keyword evidence="1" id="KW-0805">Transcription regulation</keyword>
<dbReference type="SMART" id="SM00347">
    <property type="entry name" value="HTH_MARR"/>
    <property type="match status" value="1"/>
</dbReference>
<dbReference type="InterPro" id="IPR023187">
    <property type="entry name" value="Tscrpt_reg_MarR-type_CS"/>
</dbReference>
<proteinExistence type="predicted"/>
<comment type="caution">
    <text evidence="5">The sequence shown here is derived from an EMBL/GenBank/DDBJ whole genome shotgun (WGS) entry which is preliminary data.</text>
</comment>
<sequence length="167" mass="18534">MEDRVDRYLTQWRAVRPELDTAPMGVVGRLSRAAQLLDRELRTFFTANDLQPGEFDILATLRRSGEPYRLTPGALVSTSMVTSGAITNRLDHLVAKGYVTRETDPANRRSVLITLTDAGREKVDAVVGEHLENERRLLSALTPAEQDRLANLLRKLLVGRGDVPDGA</sequence>
<keyword evidence="2 5" id="KW-0238">DNA-binding</keyword>
<dbReference type="SUPFAM" id="SSF46785">
    <property type="entry name" value="Winged helix' DNA-binding domain"/>
    <property type="match status" value="1"/>
</dbReference>